<keyword evidence="1" id="KW-0472">Membrane</keyword>
<evidence type="ECO:0000313" key="3">
    <source>
        <dbReference type="Proteomes" id="UP000596742"/>
    </source>
</evidence>
<keyword evidence="1" id="KW-0812">Transmembrane</keyword>
<evidence type="ECO:0000256" key="1">
    <source>
        <dbReference type="SAM" id="Phobius"/>
    </source>
</evidence>
<reference evidence="2" key="1">
    <citation type="submission" date="2018-11" db="EMBL/GenBank/DDBJ databases">
        <authorList>
            <person name="Alioto T."/>
            <person name="Alioto T."/>
        </authorList>
    </citation>
    <scope>NUCLEOTIDE SEQUENCE</scope>
</reference>
<comment type="caution">
    <text evidence="2">The sequence shown here is derived from an EMBL/GenBank/DDBJ whole genome shotgun (WGS) entry which is preliminary data.</text>
</comment>
<keyword evidence="1" id="KW-1133">Transmembrane helix</keyword>
<name>A0A8B6GMF0_MYTGA</name>
<accession>A0A8B6GMF0</accession>
<organism evidence="2 3">
    <name type="scientific">Mytilus galloprovincialis</name>
    <name type="common">Mediterranean mussel</name>
    <dbReference type="NCBI Taxonomy" id="29158"/>
    <lineage>
        <taxon>Eukaryota</taxon>
        <taxon>Metazoa</taxon>
        <taxon>Spiralia</taxon>
        <taxon>Lophotrochozoa</taxon>
        <taxon>Mollusca</taxon>
        <taxon>Bivalvia</taxon>
        <taxon>Autobranchia</taxon>
        <taxon>Pteriomorphia</taxon>
        <taxon>Mytilida</taxon>
        <taxon>Mytiloidea</taxon>
        <taxon>Mytilidae</taxon>
        <taxon>Mytilinae</taxon>
        <taxon>Mytilus</taxon>
    </lineage>
</organism>
<proteinExistence type="predicted"/>
<keyword evidence="3" id="KW-1185">Reference proteome</keyword>
<gene>
    <name evidence="2" type="ORF">MGAL_10B077482</name>
</gene>
<dbReference type="Proteomes" id="UP000596742">
    <property type="component" value="Unassembled WGS sequence"/>
</dbReference>
<protein>
    <submittedName>
        <fullName evidence="2">Uncharacterized protein</fullName>
    </submittedName>
</protein>
<dbReference type="EMBL" id="UYJE01008668">
    <property type="protein sequence ID" value="VDI65957.1"/>
    <property type="molecule type" value="Genomic_DNA"/>
</dbReference>
<dbReference type="AlphaFoldDB" id="A0A8B6GMF0"/>
<dbReference type="OrthoDB" id="6054846at2759"/>
<evidence type="ECO:0000313" key="2">
    <source>
        <dbReference type="EMBL" id="VDI65957.1"/>
    </source>
</evidence>
<sequence>MISYDIGCRILGKTSTIYYCCRPLDVLTRKCEVVIISGDVYSSTNQLITGEHITPITEKTAKDSKNEGFLNKESGVYFGSFGLLSFLKCILMAYICYKKGKRKAGSNLPKQNPDELEMETKCLVYDTKGEMITNENDYEEIDERYLSDIKSAVNQEKEFKEKEKDQQDIVESKATIDNKGLKHDYTECEDLHIVESKPTIDNKDLKHDYTECKDLDIVESKATIDNTDLKHDNNECEDLQRVEALTSNTKEDDADK</sequence>
<feature type="transmembrane region" description="Helical" evidence="1">
    <location>
        <begin position="76"/>
        <end position="97"/>
    </location>
</feature>